<dbReference type="PROSITE" id="PS00630">
    <property type="entry name" value="IMP_2"/>
    <property type="match status" value="1"/>
</dbReference>
<name>A0A7R9Q385_9ACAR</name>
<organism evidence="10">
    <name type="scientific">Medioppia subpectinata</name>
    <dbReference type="NCBI Taxonomy" id="1979941"/>
    <lineage>
        <taxon>Eukaryota</taxon>
        <taxon>Metazoa</taxon>
        <taxon>Ecdysozoa</taxon>
        <taxon>Arthropoda</taxon>
        <taxon>Chelicerata</taxon>
        <taxon>Arachnida</taxon>
        <taxon>Acari</taxon>
        <taxon>Acariformes</taxon>
        <taxon>Sarcoptiformes</taxon>
        <taxon>Oribatida</taxon>
        <taxon>Brachypylina</taxon>
        <taxon>Oppioidea</taxon>
        <taxon>Oppiidae</taxon>
        <taxon>Medioppia</taxon>
    </lineage>
</organism>
<evidence type="ECO:0000256" key="1">
    <source>
        <dbReference type="ARBA" id="ARBA00001033"/>
    </source>
</evidence>
<dbReference type="FunFam" id="3.30.540.10:FF:000004">
    <property type="entry name" value="Inositol-1-monophosphatase"/>
    <property type="match status" value="1"/>
</dbReference>
<keyword evidence="7 8" id="KW-0460">Magnesium</keyword>
<comment type="similarity">
    <text evidence="4 9">Belongs to the inositol monophosphatase superfamily.</text>
</comment>
<accession>A0A7R9Q385</accession>
<dbReference type="SUPFAM" id="SSF56655">
    <property type="entry name" value="Carbohydrate phosphatase"/>
    <property type="match status" value="1"/>
</dbReference>
<dbReference type="GO" id="GO:0046872">
    <property type="term" value="F:metal ion binding"/>
    <property type="evidence" value="ECO:0007669"/>
    <property type="project" value="UniProtKB-KW"/>
</dbReference>
<dbReference type="Pfam" id="PF00459">
    <property type="entry name" value="Inositol_P"/>
    <property type="match status" value="1"/>
</dbReference>
<gene>
    <name evidence="10" type="ORF">OSB1V03_LOCUS10256</name>
</gene>
<evidence type="ECO:0000256" key="7">
    <source>
        <dbReference type="ARBA" id="ARBA00022842"/>
    </source>
</evidence>
<feature type="binding site" evidence="8">
    <location>
        <position position="224"/>
    </location>
    <ligand>
        <name>Mg(2+)</name>
        <dbReference type="ChEBI" id="CHEBI:18420"/>
        <label>1</label>
        <note>catalytic</note>
    </ligand>
</feature>
<evidence type="ECO:0000256" key="2">
    <source>
        <dbReference type="ARBA" id="ARBA00001946"/>
    </source>
</evidence>
<reference evidence="10" key="1">
    <citation type="submission" date="2020-11" db="EMBL/GenBank/DDBJ databases">
        <authorList>
            <person name="Tran Van P."/>
        </authorList>
    </citation>
    <scope>NUCLEOTIDE SEQUENCE</scope>
</reference>
<dbReference type="InterPro" id="IPR020550">
    <property type="entry name" value="Inositol_monophosphatase_CS"/>
</dbReference>
<evidence type="ECO:0000313" key="10">
    <source>
        <dbReference type="EMBL" id="CAD7629841.1"/>
    </source>
</evidence>
<dbReference type="EC" id="3.1.3.25" evidence="9"/>
<evidence type="ECO:0000256" key="4">
    <source>
        <dbReference type="ARBA" id="ARBA00009759"/>
    </source>
</evidence>
<dbReference type="InterPro" id="IPR020583">
    <property type="entry name" value="Inositol_monoP_metal-BS"/>
</dbReference>
<keyword evidence="11" id="KW-1185">Reference proteome</keyword>
<evidence type="ECO:0000256" key="6">
    <source>
        <dbReference type="ARBA" id="ARBA00022801"/>
    </source>
</evidence>
<protein>
    <recommendedName>
        <fullName evidence="9">Inositol-1-monophosphatase</fullName>
        <ecNumber evidence="9">3.1.3.25</ecNumber>
    </recommendedName>
</protein>
<dbReference type="GO" id="GO:0006021">
    <property type="term" value="P:inositol biosynthetic process"/>
    <property type="evidence" value="ECO:0007669"/>
    <property type="project" value="UniProtKB-UniPathway"/>
</dbReference>
<evidence type="ECO:0000256" key="8">
    <source>
        <dbReference type="PIRSR" id="PIRSR600760-2"/>
    </source>
</evidence>
<evidence type="ECO:0000256" key="5">
    <source>
        <dbReference type="ARBA" id="ARBA00022723"/>
    </source>
</evidence>
<dbReference type="EMBL" id="OC861946">
    <property type="protein sequence ID" value="CAD7629841.1"/>
    <property type="molecule type" value="Genomic_DNA"/>
</dbReference>
<dbReference type="CDD" id="cd01639">
    <property type="entry name" value="IMPase"/>
    <property type="match status" value="1"/>
</dbReference>
<comment type="pathway">
    <text evidence="3 9">Polyol metabolism; myo-inositol biosynthesis; myo-inositol from D-glucose 6-phosphate: step 2/2.</text>
</comment>
<dbReference type="InterPro" id="IPR033942">
    <property type="entry name" value="IMPase"/>
</dbReference>
<dbReference type="InterPro" id="IPR000760">
    <property type="entry name" value="Inositol_monophosphatase-like"/>
</dbReference>
<dbReference type="FunFam" id="3.40.190.80:FF:000002">
    <property type="entry name" value="Inositol-1-monophosphatase"/>
    <property type="match status" value="1"/>
</dbReference>
<feature type="binding site" evidence="8">
    <location>
        <position position="72"/>
    </location>
    <ligand>
        <name>Mg(2+)</name>
        <dbReference type="ChEBI" id="CHEBI:18420"/>
        <label>1</label>
        <note>catalytic</note>
    </ligand>
</feature>
<dbReference type="Gene3D" id="3.30.540.10">
    <property type="entry name" value="Fructose-1,6-Bisphosphatase, subunit A, domain 1"/>
    <property type="match status" value="1"/>
</dbReference>
<dbReference type="EMBL" id="CAJPIZ010007371">
    <property type="protein sequence ID" value="CAG2110271.1"/>
    <property type="molecule type" value="Genomic_DNA"/>
</dbReference>
<keyword evidence="6 9" id="KW-0378">Hydrolase</keyword>
<dbReference type="AlphaFoldDB" id="A0A7R9Q385"/>
<dbReference type="Proteomes" id="UP000759131">
    <property type="component" value="Unassembled WGS sequence"/>
</dbReference>
<evidence type="ECO:0000256" key="9">
    <source>
        <dbReference type="RuleBase" id="RU364068"/>
    </source>
</evidence>
<comment type="catalytic activity">
    <reaction evidence="1 9">
        <text>a myo-inositol phosphate + H2O = myo-inositol + phosphate</text>
        <dbReference type="Rhea" id="RHEA:24056"/>
        <dbReference type="ChEBI" id="CHEBI:15377"/>
        <dbReference type="ChEBI" id="CHEBI:17268"/>
        <dbReference type="ChEBI" id="CHEBI:43474"/>
        <dbReference type="ChEBI" id="CHEBI:84139"/>
        <dbReference type="EC" id="3.1.3.25"/>
    </reaction>
</comment>
<dbReference type="GO" id="GO:0008934">
    <property type="term" value="F:inositol monophosphate 1-phosphatase activity"/>
    <property type="evidence" value="ECO:0007669"/>
    <property type="project" value="InterPro"/>
</dbReference>
<dbReference type="GO" id="GO:0046854">
    <property type="term" value="P:phosphatidylinositol phosphate biosynthetic process"/>
    <property type="evidence" value="ECO:0007669"/>
    <property type="project" value="InterPro"/>
</dbReference>
<feature type="binding site" evidence="8">
    <location>
        <position position="97"/>
    </location>
    <ligand>
        <name>Mg(2+)</name>
        <dbReference type="ChEBI" id="CHEBI:18420"/>
        <label>1</label>
        <note>catalytic</note>
    </ligand>
</feature>
<dbReference type="Gene3D" id="3.40.190.80">
    <property type="match status" value="1"/>
</dbReference>
<proteinExistence type="inferred from homology"/>
<comment type="cofactor">
    <cofactor evidence="2 8 9">
        <name>Mg(2+)</name>
        <dbReference type="ChEBI" id="CHEBI:18420"/>
    </cofactor>
</comment>
<dbReference type="PROSITE" id="PS00629">
    <property type="entry name" value="IMP_1"/>
    <property type="match status" value="1"/>
</dbReference>
<feature type="binding site" evidence="8">
    <location>
        <position position="94"/>
    </location>
    <ligand>
        <name>Mg(2+)</name>
        <dbReference type="ChEBI" id="CHEBI:18420"/>
        <label>1</label>
        <note>catalytic</note>
    </ligand>
</feature>
<dbReference type="PANTHER" id="PTHR20854:SF4">
    <property type="entry name" value="INOSITOL-1-MONOPHOSPHATASE-RELATED"/>
    <property type="match status" value="1"/>
</dbReference>
<dbReference type="PRINTS" id="PR00377">
    <property type="entry name" value="IMPHPHTASES"/>
</dbReference>
<dbReference type="UniPathway" id="UPA00823">
    <property type="reaction ID" value="UER00788"/>
</dbReference>
<dbReference type="GO" id="GO:0007165">
    <property type="term" value="P:signal transduction"/>
    <property type="evidence" value="ECO:0007669"/>
    <property type="project" value="TreeGrafter"/>
</dbReference>
<evidence type="ECO:0000313" key="11">
    <source>
        <dbReference type="Proteomes" id="UP000759131"/>
    </source>
</evidence>
<dbReference type="OrthoDB" id="10254945at2759"/>
<sequence length="279" mass="30474">MNPEQLLDCERVAIQVAIGAGAMMRTARQAGRLEISTKDFSKDLVTETDKQVERSVFDRIRQHFPNHRFIGEESRFEGIGGEKGLTSEPTWIIDPIDGTMNFVHNNPHTCVSIALAVGGQPVVGVVYGPFLDKLYTARSGAGARCNGQPISARKNCRQLSDALVIAEPGIFKDPDDRRRDLANINAIVWKSHGLRCNGSAALQLCCLAEGSADALWHWGIHVWDYAAGGLILTEAGGVVLDTQGGPVDWCRRRVIGASSLELGQELSATLVEHLEFERD</sequence>
<dbReference type="PANTHER" id="PTHR20854">
    <property type="entry name" value="INOSITOL MONOPHOSPHATASE"/>
    <property type="match status" value="1"/>
</dbReference>
<keyword evidence="5 8" id="KW-0479">Metal-binding</keyword>
<evidence type="ECO:0000256" key="3">
    <source>
        <dbReference type="ARBA" id="ARBA00005152"/>
    </source>
</evidence>
<feature type="binding site" evidence="8">
    <location>
        <position position="96"/>
    </location>
    <ligand>
        <name>Mg(2+)</name>
        <dbReference type="ChEBI" id="CHEBI:18420"/>
        <label>1</label>
        <note>catalytic</note>
    </ligand>
</feature>